<dbReference type="Pfam" id="PF00534">
    <property type="entry name" value="Glycos_transf_1"/>
    <property type="match status" value="1"/>
</dbReference>
<reference evidence="2 3" key="1">
    <citation type="submission" date="2024-03" db="EMBL/GenBank/DDBJ databases">
        <title>Bacilli Hybrid Assemblies.</title>
        <authorList>
            <person name="Kovac J."/>
        </authorList>
    </citation>
    <scope>NUCLEOTIDE SEQUENCE [LARGE SCALE GENOMIC DNA]</scope>
    <source>
        <strain evidence="2 3">FSL R7-0666</strain>
    </source>
</reference>
<keyword evidence="2" id="KW-0328">Glycosyltransferase</keyword>
<dbReference type="EMBL" id="JBCITK010000001">
    <property type="protein sequence ID" value="MEN0644761.1"/>
    <property type="molecule type" value="Genomic_DNA"/>
</dbReference>
<keyword evidence="3" id="KW-1185">Reference proteome</keyword>
<dbReference type="Proteomes" id="UP001418796">
    <property type="component" value="Unassembled WGS sequence"/>
</dbReference>
<dbReference type="SUPFAM" id="SSF53756">
    <property type="entry name" value="UDP-Glycosyltransferase/glycogen phosphorylase"/>
    <property type="match status" value="1"/>
</dbReference>
<dbReference type="Gene3D" id="3.40.50.2000">
    <property type="entry name" value="Glycogen Phosphorylase B"/>
    <property type="match status" value="3"/>
</dbReference>
<evidence type="ECO:0000313" key="3">
    <source>
        <dbReference type="Proteomes" id="UP001418796"/>
    </source>
</evidence>
<evidence type="ECO:0000313" key="2">
    <source>
        <dbReference type="EMBL" id="MEN0644761.1"/>
    </source>
</evidence>
<dbReference type="EC" id="2.4.-.-" evidence="2"/>
<keyword evidence="2" id="KW-0808">Transferase</keyword>
<feature type="domain" description="Glycosyl transferase family 1" evidence="1">
    <location>
        <begin position="327"/>
        <end position="485"/>
    </location>
</feature>
<organism evidence="2 3">
    <name type="scientific">Alkalicoccobacillus gibsonii</name>
    <dbReference type="NCBI Taxonomy" id="79881"/>
    <lineage>
        <taxon>Bacteria</taxon>
        <taxon>Bacillati</taxon>
        <taxon>Bacillota</taxon>
        <taxon>Bacilli</taxon>
        <taxon>Bacillales</taxon>
        <taxon>Bacillaceae</taxon>
        <taxon>Alkalicoccobacillus</taxon>
    </lineage>
</organism>
<dbReference type="PANTHER" id="PTHR12526:SF630">
    <property type="entry name" value="GLYCOSYLTRANSFERASE"/>
    <property type="match status" value="1"/>
</dbReference>
<dbReference type="PANTHER" id="PTHR12526">
    <property type="entry name" value="GLYCOSYLTRANSFERASE"/>
    <property type="match status" value="1"/>
</dbReference>
<comment type="caution">
    <text evidence="2">The sequence shown here is derived from an EMBL/GenBank/DDBJ whole genome shotgun (WGS) entry which is preliminary data.</text>
</comment>
<dbReference type="InterPro" id="IPR001296">
    <property type="entry name" value="Glyco_trans_1"/>
</dbReference>
<name>A0ABU9VLJ8_9BACI</name>
<protein>
    <submittedName>
        <fullName evidence="2">Glycosyltransferase</fullName>
        <ecNumber evidence="2">2.4.-.-</ecNumber>
    </submittedName>
</protein>
<accession>A0ABU9VLJ8</accession>
<sequence length="507" mass="59524">MRDIFMLINDLDVGRGGITRVFLDRASYFANDGLNSHIISFTYKEDFSRIYKSLIEARRLSTSVKKINMFDYYSEKNTRSKLKINENDHLLEEPEFKVHLEEFELFKHARYFDMNGQYRKYKKWNKDKELKFISYFTEDKVEYKREEYHPSGYKSRTRIYTKDEKKLKFETYFTTDGFAYLTLDYDLKTGYPGMIFLFNREDNKAKFFNGNALVNFQVYFLEELADNSLSKPVLINDSIELTNVIAKVDMDKMTKISTTHNNHFKAPFEMGAETKDNFKNLFKQNKSLDAIVLLTDSQYRDVKQEYPEIDNLYVVPNALSKLEEVKVSKDINLITVISRMDSQKNLGDIIKAFKIVYKENHTVKLRLFGKGPAEDEIKNLIKSEGIEEAIEIHGYTNEVNIKLKESIFTVMTSTFEGSPMIIRESMSVETPVICYDINYGPRDIIEDGVDGIIIKDRSITSLAERMQYLLNNPELAIKMGEKAKENVYNKFYEHKVKEMWVNLINRL</sequence>
<dbReference type="GO" id="GO:0016757">
    <property type="term" value="F:glycosyltransferase activity"/>
    <property type="evidence" value="ECO:0007669"/>
    <property type="project" value="UniProtKB-KW"/>
</dbReference>
<evidence type="ECO:0000259" key="1">
    <source>
        <dbReference type="Pfam" id="PF00534"/>
    </source>
</evidence>
<dbReference type="RefSeq" id="WP_343131386.1">
    <property type="nucleotide sequence ID" value="NZ_JBCITK010000001.1"/>
</dbReference>
<proteinExistence type="predicted"/>
<gene>
    <name evidence="2" type="ORF">MKY91_16530</name>
</gene>